<dbReference type="STRING" id="551991.SAMN05192529_12620"/>
<dbReference type="Pfam" id="PF14493">
    <property type="entry name" value="HTH_40"/>
    <property type="match status" value="1"/>
</dbReference>
<dbReference type="Proteomes" id="UP000199041">
    <property type="component" value="Unassembled WGS sequence"/>
</dbReference>
<proteinExistence type="predicted"/>
<dbReference type="PANTHER" id="PTHR47642">
    <property type="entry name" value="ATP-DEPENDENT DNA HELICASE"/>
    <property type="match status" value="1"/>
</dbReference>
<dbReference type="Gene3D" id="3.40.50.300">
    <property type="entry name" value="P-loop containing nucleotide triphosphate hydrolases"/>
    <property type="match status" value="2"/>
</dbReference>
<reference evidence="3 4" key="1">
    <citation type="submission" date="2016-10" db="EMBL/GenBank/DDBJ databases">
        <authorList>
            <person name="de Groot N.N."/>
        </authorList>
    </citation>
    <scope>NUCLEOTIDE SEQUENCE [LARGE SCALE GENOMIC DNA]</scope>
    <source>
        <strain evidence="3 4">Vu-144</strain>
    </source>
</reference>
<evidence type="ECO:0000313" key="4">
    <source>
        <dbReference type="Proteomes" id="UP000199041"/>
    </source>
</evidence>
<dbReference type="InterPro" id="IPR027417">
    <property type="entry name" value="P-loop_NTPase"/>
</dbReference>
<evidence type="ECO:0000313" key="3">
    <source>
        <dbReference type="EMBL" id="SEA53814.1"/>
    </source>
</evidence>
<feature type="domain" description="Helicase Helix-turn-helix" evidence="2">
    <location>
        <begin position="646"/>
        <end position="732"/>
    </location>
</feature>
<keyword evidence="4" id="KW-1185">Reference proteome</keyword>
<keyword evidence="3" id="KW-0378">Hydrolase</keyword>
<feature type="domain" description="DNA helicase Pif1-like DEAD-box helicase" evidence="1">
    <location>
        <begin position="7"/>
        <end position="226"/>
    </location>
</feature>
<dbReference type="SUPFAM" id="SSF52540">
    <property type="entry name" value="P-loop containing nucleoside triphosphate hydrolases"/>
    <property type="match status" value="2"/>
</dbReference>
<dbReference type="PANTHER" id="PTHR47642:SF7">
    <property type="entry name" value="ATP-DEPENDENT DNA HELICASE PIF1"/>
    <property type="match status" value="1"/>
</dbReference>
<dbReference type="EMBL" id="FNQY01000026">
    <property type="protein sequence ID" value="SEA53814.1"/>
    <property type="molecule type" value="Genomic_DNA"/>
</dbReference>
<organism evidence="3 4">
    <name type="scientific">Arachidicoccus rhizosphaerae</name>
    <dbReference type="NCBI Taxonomy" id="551991"/>
    <lineage>
        <taxon>Bacteria</taxon>
        <taxon>Pseudomonadati</taxon>
        <taxon>Bacteroidota</taxon>
        <taxon>Chitinophagia</taxon>
        <taxon>Chitinophagales</taxon>
        <taxon>Chitinophagaceae</taxon>
        <taxon>Arachidicoccus</taxon>
    </lineage>
</organism>
<dbReference type="CDD" id="cd18809">
    <property type="entry name" value="SF1_C_RecD"/>
    <property type="match status" value="1"/>
</dbReference>
<keyword evidence="3" id="KW-0067">ATP-binding</keyword>
<dbReference type="AlphaFoldDB" id="A0A1H4C0F8"/>
<accession>A0A1H4C0F8</accession>
<name>A0A1H4C0F8_9BACT</name>
<protein>
    <submittedName>
        <fullName evidence="3">Helicase</fullName>
    </submittedName>
</protein>
<dbReference type="OrthoDB" id="9763659at2"/>
<dbReference type="InterPro" id="IPR029491">
    <property type="entry name" value="Helicase_HTH"/>
</dbReference>
<dbReference type="Gene3D" id="2.30.30.940">
    <property type="match status" value="1"/>
</dbReference>
<dbReference type="RefSeq" id="WP_091400625.1">
    <property type="nucleotide sequence ID" value="NZ_FNQY01000026.1"/>
</dbReference>
<dbReference type="Pfam" id="PF05970">
    <property type="entry name" value="PIF1"/>
    <property type="match status" value="1"/>
</dbReference>
<dbReference type="GO" id="GO:0000723">
    <property type="term" value="P:telomere maintenance"/>
    <property type="evidence" value="ECO:0007669"/>
    <property type="project" value="InterPro"/>
</dbReference>
<dbReference type="GO" id="GO:0003678">
    <property type="term" value="F:DNA helicase activity"/>
    <property type="evidence" value="ECO:0007669"/>
    <property type="project" value="InterPro"/>
</dbReference>
<evidence type="ECO:0000259" key="2">
    <source>
        <dbReference type="Pfam" id="PF14493"/>
    </source>
</evidence>
<evidence type="ECO:0000259" key="1">
    <source>
        <dbReference type="Pfam" id="PF05970"/>
    </source>
</evidence>
<gene>
    <name evidence="3" type="ORF">SAMN05192529_12620</name>
</gene>
<dbReference type="FunFam" id="3.40.50.300:FF:001498">
    <property type="entry name" value="ATP-dependent DNA helicase"/>
    <property type="match status" value="1"/>
</dbReference>
<dbReference type="InterPro" id="IPR010285">
    <property type="entry name" value="DNA_helicase_pif1-like_DEAD"/>
</dbReference>
<sequence>MEHDSSNKAFEQAVSFVNFTRSPLFLTGKAGTGKTTFLRYIKDHCPKKMVVLAPTGVAAINAGGVTIHSFFQLPFGIFAPTSEHVWGVGEGQALYNKHQLLHKMKLNSAKRSIMEELELLIIDEVSMVRADLLDAISEVLKYVRRNSKPFGGVQMLFIGDLFQLPPVVRKEDMATLSQYYDSPFFFDAHALREDTPVFLELKKIYRQSNQQFIYLLNQIRNSTINQDELWQLNSYYHPEFEPSEEEGYITLTSHNAIADEINQRALAALPNKEYRFKAIVEGDFPEKAYPADREIVLKVGAQVMFIKNDKGEERRFYNGKIGVVAQIDINKEIKIQFKDEQELLTLEPELWQNLRYEYDGEKDEIEEIEVGSFTQLPIRLAWAITVHKSQGLTFDKAVIDAGASFAPGQVYVALSRLRSLDGLVLRSRILASSIRTDEAVMEYYAMAQDDDSLEEHLRFLQRQYIYTLILEAFDWSRLDHQIAAYIQENEQKLFADHQDLLDKMKEVYGQVQQQLSTSARFNQQLSQLLDLGDAGSFNQLHERTRAACGWFTDALASHVIEPLKEQLKKLKSVKKTASIQKKLIGLILPLERKVAQINQVIQLTESMCKSEVVDDWLSSVTGLHRINVTEATKKLKPESKPPVGSSKKMSLTLLKEGMTIEQIAESRNLVVSTIESHLISFLETKEVDISLFVTKKELKYIEELIYSNPEAKSADIRTLSGDQLSFTQIRAVATHLGIRLPLKPTDPLTESSVEDTRGPDFLPL</sequence>
<keyword evidence="3" id="KW-0347">Helicase</keyword>
<keyword evidence="3" id="KW-0547">Nucleotide-binding</keyword>
<dbReference type="GO" id="GO:0006281">
    <property type="term" value="P:DNA repair"/>
    <property type="evidence" value="ECO:0007669"/>
    <property type="project" value="InterPro"/>
</dbReference>
<dbReference type="InterPro" id="IPR051055">
    <property type="entry name" value="PIF1_helicase"/>
</dbReference>